<feature type="compositionally biased region" description="Basic and acidic residues" evidence="10">
    <location>
        <begin position="440"/>
        <end position="452"/>
    </location>
</feature>
<dbReference type="EMBL" id="BNCO01000004">
    <property type="protein sequence ID" value="GIL46760.1"/>
    <property type="molecule type" value="Genomic_DNA"/>
</dbReference>
<organism evidence="14 15">
    <name type="scientific">Volvox africanus</name>
    <dbReference type="NCBI Taxonomy" id="51714"/>
    <lineage>
        <taxon>Eukaryota</taxon>
        <taxon>Viridiplantae</taxon>
        <taxon>Chlorophyta</taxon>
        <taxon>core chlorophytes</taxon>
        <taxon>Chlorophyceae</taxon>
        <taxon>CS clade</taxon>
        <taxon>Chlamydomonadales</taxon>
        <taxon>Volvocaceae</taxon>
        <taxon>Volvox</taxon>
    </lineage>
</organism>
<evidence type="ECO:0000256" key="9">
    <source>
        <dbReference type="PROSITE-ProRule" id="PRU00552"/>
    </source>
</evidence>
<dbReference type="PANTHER" id="PTHR47959">
    <property type="entry name" value="ATP-DEPENDENT RNA HELICASE RHLE-RELATED"/>
    <property type="match status" value="1"/>
</dbReference>
<dbReference type="CDD" id="cd18787">
    <property type="entry name" value="SF2_C_DEAD"/>
    <property type="match status" value="1"/>
</dbReference>
<feature type="region of interest" description="Disordered" evidence="10">
    <location>
        <begin position="658"/>
        <end position="680"/>
    </location>
</feature>
<feature type="region of interest" description="Disordered" evidence="10">
    <location>
        <begin position="587"/>
        <end position="632"/>
    </location>
</feature>
<feature type="compositionally biased region" description="Acidic residues" evidence="10">
    <location>
        <begin position="453"/>
        <end position="465"/>
    </location>
</feature>
<feature type="short sequence motif" description="Q motif" evidence="9">
    <location>
        <begin position="1"/>
        <end position="29"/>
    </location>
</feature>
<dbReference type="Pfam" id="PF00270">
    <property type="entry name" value="DEAD"/>
    <property type="match status" value="1"/>
</dbReference>
<keyword evidence="4" id="KW-0347">Helicase</keyword>
<evidence type="ECO:0000256" key="2">
    <source>
        <dbReference type="ARBA" id="ARBA00022741"/>
    </source>
</evidence>
<gene>
    <name evidence="14" type="ORF">Vafri_3662</name>
</gene>
<dbReference type="SUPFAM" id="SSF52540">
    <property type="entry name" value="P-loop containing nucleoside triphosphate hydrolases"/>
    <property type="match status" value="2"/>
</dbReference>
<keyword evidence="5" id="KW-0067">ATP-binding</keyword>
<evidence type="ECO:0000256" key="8">
    <source>
        <dbReference type="ARBA" id="ARBA00047984"/>
    </source>
</evidence>
<evidence type="ECO:0000256" key="4">
    <source>
        <dbReference type="ARBA" id="ARBA00022806"/>
    </source>
</evidence>
<comment type="caution">
    <text evidence="14">The sequence shown here is derived from an EMBL/GenBank/DDBJ whole genome shotgun (WGS) entry which is preliminary data.</text>
</comment>
<feature type="domain" description="Helicase ATP-binding" evidence="11">
    <location>
        <begin position="32"/>
        <end position="210"/>
    </location>
</feature>
<feature type="domain" description="DEAD-box RNA helicase Q" evidence="13">
    <location>
        <begin position="1"/>
        <end position="29"/>
    </location>
</feature>
<evidence type="ECO:0000256" key="3">
    <source>
        <dbReference type="ARBA" id="ARBA00022801"/>
    </source>
</evidence>
<evidence type="ECO:0000256" key="1">
    <source>
        <dbReference type="ARBA" id="ARBA00012552"/>
    </source>
</evidence>
<comment type="catalytic activity">
    <reaction evidence="8">
        <text>ATP + H2O = ADP + phosphate + H(+)</text>
        <dbReference type="Rhea" id="RHEA:13065"/>
        <dbReference type="ChEBI" id="CHEBI:15377"/>
        <dbReference type="ChEBI" id="CHEBI:15378"/>
        <dbReference type="ChEBI" id="CHEBI:30616"/>
        <dbReference type="ChEBI" id="CHEBI:43474"/>
        <dbReference type="ChEBI" id="CHEBI:456216"/>
        <dbReference type="EC" id="3.6.4.13"/>
    </reaction>
</comment>
<evidence type="ECO:0000256" key="7">
    <source>
        <dbReference type="ARBA" id="ARBA00038041"/>
    </source>
</evidence>
<evidence type="ECO:0000259" key="13">
    <source>
        <dbReference type="PROSITE" id="PS51195"/>
    </source>
</evidence>
<dbReference type="InterPro" id="IPR014014">
    <property type="entry name" value="RNA_helicase_DEAD_Q_motif"/>
</dbReference>
<keyword evidence="2" id="KW-0547">Nucleotide-binding</keyword>
<dbReference type="EC" id="3.6.4.13" evidence="1"/>
<dbReference type="InterPro" id="IPR050079">
    <property type="entry name" value="DEAD_box_RNA_helicase"/>
</dbReference>
<dbReference type="InterPro" id="IPR001650">
    <property type="entry name" value="Helicase_C-like"/>
</dbReference>
<dbReference type="PROSITE" id="PS51192">
    <property type="entry name" value="HELICASE_ATP_BIND_1"/>
    <property type="match status" value="1"/>
</dbReference>
<sequence length="680" mass="73418">MSFQDLGLDPRLLRALGKRGFTKPTPVQLEAIPRTLEGKDVVARARTGSGKTLAYLLPLLHKLLSTDNPTGSFRAIVLVPTRELCQQVAQEAAATAQHCGADITATALVAEGGLQLRRAVASAGQIVVATPGKIASALREGLLPSSLLSSHLAVLVLDEADLLLSYGYEEDLQLLAPQVPRSCQCILMSATVSEDVERLQKLVLHNPITLNLVVGEAAVSGGDRNGATLTSGSGVSAEIRHFYIQCPRPDKLLHVLALLRLGLVRTKALLFVNTVDEGVRLRLFLEAFGVRPALLNSELPLNSRSHILTSFNKGLFDYLIATDDVYAPTREGGKGAGGHHSGPLQQAKKKQKLLGKAGKGHHVARKDAEFGVTRGIDFKGVSTVINYDPPSSLQGYVHRVGRTGRAGESGTAISFFAPGDEAFRQQLAEMLQQQQQHDNAAAKELREPGFRPDDDDDDEDEDQEDGNNIAKGGDGQGRKRGRGAAAAAADAFRPYGRLSKAQVEALRYRGEDVARGITKSVVREARAKELKNELLNSEHLKDYFEDHAAEKAMLRHDKPLASAPAAPHLKHMPAYLKDPALITERSETGHRGHKGTLSKAKQRRLNAGRVRGPSGDPLKAAGGGGSVFLPAPKKGMSLLNEELTEMEKAAMEAGLKEAKKRKKLEGPAPVQKFNVRKRRR</sequence>
<evidence type="ECO:0000256" key="6">
    <source>
        <dbReference type="ARBA" id="ARBA00022884"/>
    </source>
</evidence>
<dbReference type="PANTHER" id="PTHR47959:SF21">
    <property type="entry name" value="DEAD-BOX HELICASE 56"/>
    <property type="match status" value="1"/>
</dbReference>
<evidence type="ECO:0000256" key="5">
    <source>
        <dbReference type="ARBA" id="ARBA00022840"/>
    </source>
</evidence>
<proteinExistence type="inferred from homology"/>
<dbReference type="InterPro" id="IPR027417">
    <property type="entry name" value="P-loop_NTPase"/>
</dbReference>
<evidence type="ECO:0000313" key="14">
    <source>
        <dbReference type="EMBL" id="GIL46760.1"/>
    </source>
</evidence>
<evidence type="ECO:0000256" key="10">
    <source>
        <dbReference type="SAM" id="MobiDB-lite"/>
    </source>
</evidence>
<keyword evidence="6" id="KW-0694">RNA-binding</keyword>
<keyword evidence="3" id="KW-0378">Hydrolase</keyword>
<dbReference type="PROSITE" id="PS51194">
    <property type="entry name" value="HELICASE_CTER"/>
    <property type="match status" value="1"/>
</dbReference>
<evidence type="ECO:0000259" key="12">
    <source>
        <dbReference type="PROSITE" id="PS51194"/>
    </source>
</evidence>
<dbReference type="AlphaFoldDB" id="A0A8J4EU44"/>
<dbReference type="InterPro" id="IPR011545">
    <property type="entry name" value="DEAD/DEAH_box_helicase_dom"/>
</dbReference>
<dbReference type="GO" id="GO:0003724">
    <property type="term" value="F:RNA helicase activity"/>
    <property type="evidence" value="ECO:0007669"/>
    <property type="project" value="UniProtKB-EC"/>
</dbReference>
<feature type="compositionally biased region" description="Basic residues" evidence="10">
    <location>
        <begin position="347"/>
        <end position="361"/>
    </location>
</feature>
<keyword evidence="15" id="KW-1185">Reference proteome</keyword>
<dbReference type="GO" id="GO:0016787">
    <property type="term" value="F:hydrolase activity"/>
    <property type="evidence" value="ECO:0007669"/>
    <property type="project" value="UniProtKB-KW"/>
</dbReference>
<dbReference type="SMART" id="SM00487">
    <property type="entry name" value="DEXDc"/>
    <property type="match status" value="1"/>
</dbReference>
<dbReference type="Gene3D" id="3.40.50.300">
    <property type="entry name" value="P-loop containing nucleotide triphosphate hydrolases"/>
    <property type="match status" value="2"/>
</dbReference>
<protein>
    <recommendedName>
        <fullName evidence="1">RNA helicase</fullName>
        <ecNumber evidence="1">3.6.4.13</ecNumber>
    </recommendedName>
</protein>
<feature type="region of interest" description="Disordered" evidence="10">
    <location>
        <begin position="430"/>
        <end position="482"/>
    </location>
</feature>
<dbReference type="InterPro" id="IPR014001">
    <property type="entry name" value="Helicase_ATP-bd"/>
</dbReference>
<feature type="region of interest" description="Disordered" evidence="10">
    <location>
        <begin position="330"/>
        <end position="361"/>
    </location>
</feature>
<dbReference type="PROSITE" id="PS51195">
    <property type="entry name" value="Q_MOTIF"/>
    <property type="match status" value="1"/>
</dbReference>
<comment type="similarity">
    <text evidence="7">Belongs to the DEAD box helicase family. DDX56/DBP9 subfamily.</text>
</comment>
<dbReference type="SMART" id="SM00490">
    <property type="entry name" value="HELICc"/>
    <property type="match status" value="1"/>
</dbReference>
<name>A0A8J4EU44_9CHLO</name>
<dbReference type="Pfam" id="PF00271">
    <property type="entry name" value="Helicase_C"/>
    <property type="match status" value="1"/>
</dbReference>
<evidence type="ECO:0000259" key="11">
    <source>
        <dbReference type="PROSITE" id="PS51192"/>
    </source>
</evidence>
<dbReference type="GO" id="GO:0003723">
    <property type="term" value="F:RNA binding"/>
    <property type="evidence" value="ECO:0007669"/>
    <property type="project" value="UniProtKB-KW"/>
</dbReference>
<feature type="domain" description="Helicase C-terminal" evidence="12">
    <location>
        <begin position="258"/>
        <end position="446"/>
    </location>
</feature>
<dbReference type="Proteomes" id="UP000747399">
    <property type="component" value="Unassembled WGS sequence"/>
</dbReference>
<dbReference type="GO" id="GO:0005524">
    <property type="term" value="F:ATP binding"/>
    <property type="evidence" value="ECO:0007669"/>
    <property type="project" value="UniProtKB-KW"/>
</dbReference>
<accession>A0A8J4EU44</accession>
<dbReference type="GO" id="GO:0005829">
    <property type="term" value="C:cytosol"/>
    <property type="evidence" value="ECO:0007669"/>
    <property type="project" value="TreeGrafter"/>
</dbReference>
<reference evidence="14" key="1">
    <citation type="journal article" date="2021" name="Proc. Natl. Acad. Sci. U.S.A.">
        <title>Three genomes in the algal genus Volvox reveal the fate of a haploid sex-determining region after a transition to homothallism.</title>
        <authorList>
            <person name="Yamamoto K."/>
            <person name="Hamaji T."/>
            <person name="Kawai-Toyooka H."/>
            <person name="Matsuzaki R."/>
            <person name="Takahashi F."/>
            <person name="Nishimura Y."/>
            <person name="Kawachi M."/>
            <person name="Noguchi H."/>
            <person name="Minakuchi Y."/>
            <person name="Umen J.G."/>
            <person name="Toyoda A."/>
            <person name="Nozaki H."/>
        </authorList>
    </citation>
    <scope>NUCLEOTIDE SEQUENCE</scope>
    <source>
        <strain evidence="14">NIES-3780</strain>
    </source>
</reference>
<feature type="compositionally biased region" description="Basic residues" evidence="10">
    <location>
        <begin position="591"/>
        <end position="606"/>
    </location>
</feature>
<evidence type="ECO:0000313" key="15">
    <source>
        <dbReference type="Proteomes" id="UP000747399"/>
    </source>
</evidence>